<keyword evidence="4" id="KW-1185">Reference proteome</keyword>
<dbReference type="STRING" id="995062.SAMN04489718_1066"/>
<name>A0A1H0ZIC6_9ACTN</name>
<dbReference type="AlphaFoldDB" id="A0A1H0ZIC6"/>
<organism evidence="3 4">
    <name type="scientific">Actinopolyspora saharensis</name>
    <dbReference type="NCBI Taxonomy" id="995062"/>
    <lineage>
        <taxon>Bacteria</taxon>
        <taxon>Bacillati</taxon>
        <taxon>Actinomycetota</taxon>
        <taxon>Actinomycetes</taxon>
        <taxon>Actinopolysporales</taxon>
        <taxon>Actinopolysporaceae</taxon>
        <taxon>Actinopolyspora</taxon>
    </lineage>
</organism>
<evidence type="ECO:0000256" key="2">
    <source>
        <dbReference type="SAM" id="Phobius"/>
    </source>
</evidence>
<evidence type="ECO:0000313" key="4">
    <source>
        <dbReference type="Proteomes" id="UP000199301"/>
    </source>
</evidence>
<feature type="transmembrane region" description="Helical" evidence="2">
    <location>
        <begin position="51"/>
        <end position="72"/>
    </location>
</feature>
<gene>
    <name evidence="3" type="ORF">SAMN04489718_1066</name>
</gene>
<feature type="region of interest" description="Disordered" evidence="1">
    <location>
        <begin position="1"/>
        <end position="29"/>
    </location>
</feature>
<evidence type="ECO:0008006" key="5">
    <source>
        <dbReference type="Google" id="ProtNLM"/>
    </source>
</evidence>
<dbReference type="RefSeq" id="WP_092521481.1">
    <property type="nucleotide sequence ID" value="NZ_FNKO01000001.1"/>
</dbReference>
<evidence type="ECO:0000313" key="3">
    <source>
        <dbReference type="EMBL" id="SDQ27225.1"/>
    </source>
</evidence>
<dbReference type="OrthoDB" id="5194333at2"/>
<feature type="transmembrane region" description="Helical" evidence="2">
    <location>
        <begin position="84"/>
        <end position="103"/>
    </location>
</feature>
<keyword evidence="2" id="KW-1133">Transmembrane helix</keyword>
<dbReference type="Proteomes" id="UP000199301">
    <property type="component" value="Unassembled WGS sequence"/>
</dbReference>
<evidence type="ECO:0000256" key="1">
    <source>
        <dbReference type="SAM" id="MobiDB-lite"/>
    </source>
</evidence>
<protein>
    <recommendedName>
        <fullName evidence="5">Solute:sodium symporter small subunit</fullName>
    </recommendedName>
</protein>
<proteinExistence type="predicted"/>
<keyword evidence="2" id="KW-0472">Membrane</keyword>
<feature type="compositionally biased region" description="Basic residues" evidence="1">
    <location>
        <begin position="16"/>
        <end position="29"/>
    </location>
</feature>
<sequence length="116" mass="13141">MSGGRRTVVMSPQTRQARHRGGPRRPRRMPRLETAELERARALRRAQLTRGLPTLGALFALVFGMPLALNALPVLDEIRVVGVPLSWVMLVLVPFPVMSLLTLRQLRRAETLERIR</sequence>
<accession>A0A1H0ZIC6</accession>
<reference evidence="4" key="1">
    <citation type="submission" date="2016-10" db="EMBL/GenBank/DDBJ databases">
        <authorList>
            <person name="Varghese N."/>
            <person name="Submissions S."/>
        </authorList>
    </citation>
    <scope>NUCLEOTIDE SEQUENCE [LARGE SCALE GENOMIC DNA]</scope>
    <source>
        <strain evidence="4">DSM 45459</strain>
    </source>
</reference>
<dbReference type="EMBL" id="FNKO01000001">
    <property type="protein sequence ID" value="SDQ27225.1"/>
    <property type="molecule type" value="Genomic_DNA"/>
</dbReference>
<keyword evidence="2" id="KW-0812">Transmembrane</keyword>